<comment type="caution">
    <text evidence="1">The sequence shown here is derived from an EMBL/GenBank/DDBJ whole genome shotgun (WGS) entry which is preliminary data.</text>
</comment>
<dbReference type="Proteomes" id="UP000468591">
    <property type="component" value="Unassembled WGS sequence"/>
</dbReference>
<organism evidence="1 2">
    <name type="scientific">Sulfitobacter sediminilitoris</name>
    <dbReference type="NCBI Taxonomy" id="2698830"/>
    <lineage>
        <taxon>Bacteria</taxon>
        <taxon>Pseudomonadati</taxon>
        <taxon>Pseudomonadota</taxon>
        <taxon>Alphaproteobacteria</taxon>
        <taxon>Rhodobacterales</taxon>
        <taxon>Roseobacteraceae</taxon>
        <taxon>Sulfitobacter</taxon>
    </lineage>
</organism>
<proteinExistence type="predicted"/>
<dbReference type="EMBL" id="JAABNT010000002">
    <property type="protein sequence ID" value="NEK21798.1"/>
    <property type="molecule type" value="Genomic_DNA"/>
</dbReference>
<gene>
    <name evidence="1" type="ORF">GV827_05205</name>
</gene>
<evidence type="ECO:0000313" key="1">
    <source>
        <dbReference type="EMBL" id="NEK21798.1"/>
    </source>
</evidence>
<protein>
    <submittedName>
        <fullName evidence="1">Uncharacterized protein</fullName>
    </submittedName>
</protein>
<keyword evidence="2" id="KW-1185">Reference proteome</keyword>
<accession>A0A6P0C9I8</accession>
<dbReference type="RefSeq" id="WP_164352625.1">
    <property type="nucleotide sequence ID" value="NZ_JAABNT010000002.1"/>
</dbReference>
<evidence type="ECO:0000313" key="2">
    <source>
        <dbReference type="Proteomes" id="UP000468591"/>
    </source>
</evidence>
<dbReference type="AlphaFoldDB" id="A0A6P0C9I8"/>
<name>A0A6P0C9I8_9RHOB</name>
<sequence>MTDATYLSGQYFRPKAKTQPLRLPAPQPLAAPVFIHDCVTPVAGETLLSLLMKRMMHDAGRRDDDPA</sequence>
<reference evidence="1 2" key="1">
    <citation type="submission" date="2020-01" db="EMBL/GenBank/DDBJ databases">
        <title>Sulfitobacter sediminilitoris sp. nov., isolated from a tidal flat.</title>
        <authorList>
            <person name="Park S."/>
            <person name="Yoon J.-H."/>
        </authorList>
    </citation>
    <scope>NUCLEOTIDE SEQUENCE [LARGE SCALE GENOMIC DNA]</scope>
    <source>
        <strain evidence="1 2">JBTF-M27</strain>
    </source>
</reference>